<dbReference type="Pfam" id="PF01225">
    <property type="entry name" value="Mur_ligase"/>
    <property type="match status" value="1"/>
</dbReference>
<comment type="caution">
    <text evidence="18">The sequence shown here is derived from an EMBL/GenBank/DDBJ whole genome shotgun (WGS) entry which is preliminary data.</text>
</comment>
<feature type="domain" description="Mur ligase C-terminal" evidence="16">
    <location>
        <begin position="323"/>
        <end position="453"/>
    </location>
</feature>
<dbReference type="Pfam" id="PF02875">
    <property type="entry name" value="Mur_ligase_C"/>
    <property type="match status" value="1"/>
</dbReference>
<name>A0A2H3KZV2_9CHLR</name>
<evidence type="ECO:0000259" key="15">
    <source>
        <dbReference type="Pfam" id="PF01225"/>
    </source>
</evidence>
<dbReference type="NCBIfam" id="TIGR01082">
    <property type="entry name" value="murC"/>
    <property type="match status" value="1"/>
</dbReference>
<evidence type="ECO:0000256" key="11">
    <source>
        <dbReference type="ARBA" id="ARBA00023306"/>
    </source>
</evidence>
<dbReference type="GO" id="GO:0008360">
    <property type="term" value="P:regulation of cell shape"/>
    <property type="evidence" value="ECO:0007669"/>
    <property type="project" value="UniProtKB-KW"/>
</dbReference>
<dbReference type="GO" id="GO:0008763">
    <property type="term" value="F:UDP-N-acetylmuramate-L-alanine ligase activity"/>
    <property type="evidence" value="ECO:0007669"/>
    <property type="project" value="UniProtKB-UniRule"/>
</dbReference>
<evidence type="ECO:0000313" key="19">
    <source>
        <dbReference type="Proteomes" id="UP000220922"/>
    </source>
</evidence>
<evidence type="ECO:0000256" key="9">
    <source>
        <dbReference type="ARBA" id="ARBA00022960"/>
    </source>
</evidence>
<feature type="binding site" evidence="14">
    <location>
        <begin position="107"/>
        <end position="113"/>
    </location>
    <ligand>
        <name>ATP</name>
        <dbReference type="ChEBI" id="CHEBI:30616"/>
    </ligand>
</feature>
<evidence type="ECO:0000256" key="2">
    <source>
        <dbReference type="ARBA" id="ARBA00004752"/>
    </source>
</evidence>
<keyword evidence="9 14" id="KW-0133">Cell shape</keyword>
<dbReference type="Gene3D" id="3.40.50.720">
    <property type="entry name" value="NAD(P)-binding Rossmann-like Domain"/>
    <property type="match status" value="1"/>
</dbReference>
<sequence length="472" mass="49864">MHYHLVGIAGTGFSALANLLLDQGHTVSGSDRVANRQTAALIERGATIYLGHSPAYVRGADALVATAAVTADHCELEAARAAGMPVLSRADLWREWSAQRRVIAIAGTHGKTTTSAMVAVALRAAGVPAGYLIGAEVPELGGNALWGDPATPLVIEADEYAQVFLALSPDVAVITNVEWDHPDCYPDASVYHETFAQFAAAVAKPQRVILCGDDQGAMSLGLHEAALYGIEERLATDPVSCRLAPFDWTASGVQTNKGGGVTFDLWRYDRRRMAQRRLGTQNLRLSGLHNVRNALAALAVVAMLEGDLAAASAALANFGGALRRFEQKGEACGVLVIDDYAHHPTAVQATLSTARAAYPGRRLIAYLQPHTFSRTTALSNVWTTACAAADIVLVGDVYAAREEGDATAASQELVARMAATGLDVHPVGSLEQALDHLGTLVQAGDLVVTMGAGDSSLLGVRLLERLRYQEVD</sequence>
<dbReference type="EC" id="6.3.2.8" evidence="3 14"/>
<dbReference type="RefSeq" id="WP_097650442.1">
    <property type="nucleotide sequence ID" value="NZ_LYXE01000009.1"/>
</dbReference>
<keyword evidence="5 14" id="KW-0436">Ligase</keyword>
<evidence type="ECO:0000256" key="3">
    <source>
        <dbReference type="ARBA" id="ARBA00012211"/>
    </source>
</evidence>
<dbReference type="OrthoDB" id="9804126at2"/>
<comment type="function">
    <text evidence="14">Cell wall formation.</text>
</comment>
<keyword evidence="7 14" id="KW-0547">Nucleotide-binding</keyword>
<proteinExistence type="inferred from homology"/>
<keyword evidence="12 14" id="KW-0961">Cell wall biogenesis/degradation</keyword>
<dbReference type="InterPro" id="IPR036615">
    <property type="entry name" value="Mur_ligase_C_dom_sf"/>
</dbReference>
<dbReference type="AlphaFoldDB" id="A0A2H3KZV2"/>
<keyword evidence="19" id="KW-1185">Reference proteome</keyword>
<dbReference type="PANTHER" id="PTHR43445">
    <property type="entry name" value="UDP-N-ACETYLMURAMATE--L-ALANINE LIGASE-RELATED"/>
    <property type="match status" value="1"/>
</dbReference>
<dbReference type="InterPro" id="IPR013221">
    <property type="entry name" value="Mur_ligase_cen"/>
</dbReference>
<organism evidence="18 19">
    <name type="scientific">Candidatus Chloroploca asiatica</name>
    <dbReference type="NCBI Taxonomy" id="1506545"/>
    <lineage>
        <taxon>Bacteria</taxon>
        <taxon>Bacillati</taxon>
        <taxon>Chloroflexota</taxon>
        <taxon>Chloroflexia</taxon>
        <taxon>Chloroflexales</taxon>
        <taxon>Chloroflexineae</taxon>
        <taxon>Oscillochloridaceae</taxon>
        <taxon>Candidatus Chloroploca</taxon>
    </lineage>
</organism>
<evidence type="ECO:0000259" key="16">
    <source>
        <dbReference type="Pfam" id="PF02875"/>
    </source>
</evidence>
<keyword evidence="8 14" id="KW-0067">ATP-binding</keyword>
<evidence type="ECO:0000256" key="12">
    <source>
        <dbReference type="ARBA" id="ARBA00023316"/>
    </source>
</evidence>
<dbReference type="GO" id="GO:0071555">
    <property type="term" value="P:cell wall organization"/>
    <property type="evidence" value="ECO:0007669"/>
    <property type="project" value="UniProtKB-KW"/>
</dbReference>
<dbReference type="Proteomes" id="UP000220922">
    <property type="component" value="Unassembled WGS sequence"/>
</dbReference>
<dbReference type="InterPro" id="IPR004101">
    <property type="entry name" value="Mur_ligase_C"/>
</dbReference>
<dbReference type="HAMAP" id="MF_00046">
    <property type="entry name" value="MurC"/>
    <property type="match status" value="1"/>
</dbReference>
<evidence type="ECO:0000256" key="8">
    <source>
        <dbReference type="ARBA" id="ARBA00022840"/>
    </source>
</evidence>
<dbReference type="SUPFAM" id="SSF53244">
    <property type="entry name" value="MurD-like peptide ligases, peptide-binding domain"/>
    <property type="match status" value="1"/>
</dbReference>
<evidence type="ECO:0000313" key="18">
    <source>
        <dbReference type="EMBL" id="PDW01303.1"/>
    </source>
</evidence>
<evidence type="ECO:0000259" key="17">
    <source>
        <dbReference type="Pfam" id="PF08245"/>
    </source>
</evidence>
<gene>
    <name evidence="14" type="primary">murC</name>
    <name evidence="18" type="ORF">A9Q02_07680</name>
</gene>
<feature type="domain" description="Mur ligase central" evidence="17">
    <location>
        <begin position="105"/>
        <end position="301"/>
    </location>
</feature>
<comment type="similarity">
    <text evidence="14">Belongs to the MurCDEF family.</text>
</comment>
<dbReference type="GO" id="GO:0009252">
    <property type="term" value="P:peptidoglycan biosynthetic process"/>
    <property type="evidence" value="ECO:0007669"/>
    <property type="project" value="UniProtKB-UniRule"/>
</dbReference>
<comment type="pathway">
    <text evidence="2 14">Cell wall biogenesis; peptidoglycan biosynthesis.</text>
</comment>
<comment type="catalytic activity">
    <reaction evidence="13 14">
        <text>UDP-N-acetyl-alpha-D-muramate + L-alanine + ATP = UDP-N-acetyl-alpha-D-muramoyl-L-alanine + ADP + phosphate + H(+)</text>
        <dbReference type="Rhea" id="RHEA:23372"/>
        <dbReference type="ChEBI" id="CHEBI:15378"/>
        <dbReference type="ChEBI" id="CHEBI:30616"/>
        <dbReference type="ChEBI" id="CHEBI:43474"/>
        <dbReference type="ChEBI" id="CHEBI:57972"/>
        <dbReference type="ChEBI" id="CHEBI:70757"/>
        <dbReference type="ChEBI" id="CHEBI:83898"/>
        <dbReference type="ChEBI" id="CHEBI:456216"/>
        <dbReference type="EC" id="6.3.2.8"/>
    </reaction>
</comment>
<evidence type="ECO:0000256" key="10">
    <source>
        <dbReference type="ARBA" id="ARBA00022984"/>
    </source>
</evidence>
<evidence type="ECO:0000256" key="6">
    <source>
        <dbReference type="ARBA" id="ARBA00022618"/>
    </source>
</evidence>
<feature type="domain" description="Mur ligase N-terminal catalytic" evidence="15">
    <location>
        <begin position="2"/>
        <end position="100"/>
    </location>
</feature>
<evidence type="ECO:0000256" key="14">
    <source>
        <dbReference type="HAMAP-Rule" id="MF_00046"/>
    </source>
</evidence>
<evidence type="ECO:0000256" key="13">
    <source>
        <dbReference type="ARBA" id="ARBA00047833"/>
    </source>
</evidence>
<dbReference type="PANTHER" id="PTHR43445:SF3">
    <property type="entry name" value="UDP-N-ACETYLMURAMATE--L-ALANINE LIGASE"/>
    <property type="match status" value="1"/>
</dbReference>
<dbReference type="InterPro" id="IPR036565">
    <property type="entry name" value="Mur-like_cat_sf"/>
</dbReference>
<keyword evidence="6 14" id="KW-0132">Cell division</keyword>
<evidence type="ECO:0000256" key="1">
    <source>
        <dbReference type="ARBA" id="ARBA00004496"/>
    </source>
</evidence>
<dbReference type="SUPFAM" id="SSF53623">
    <property type="entry name" value="MurD-like peptide ligases, catalytic domain"/>
    <property type="match status" value="1"/>
</dbReference>
<evidence type="ECO:0000256" key="7">
    <source>
        <dbReference type="ARBA" id="ARBA00022741"/>
    </source>
</evidence>
<comment type="subcellular location">
    <subcellularLocation>
        <location evidence="1 14">Cytoplasm</location>
    </subcellularLocation>
</comment>
<keyword evidence="11 14" id="KW-0131">Cell cycle</keyword>
<dbReference type="Gene3D" id="3.40.1190.10">
    <property type="entry name" value="Mur-like, catalytic domain"/>
    <property type="match status" value="1"/>
</dbReference>
<dbReference type="EMBL" id="LYXE01000009">
    <property type="protein sequence ID" value="PDW01303.1"/>
    <property type="molecule type" value="Genomic_DNA"/>
</dbReference>
<dbReference type="InterPro" id="IPR000713">
    <property type="entry name" value="Mur_ligase_N"/>
</dbReference>
<evidence type="ECO:0000256" key="4">
    <source>
        <dbReference type="ARBA" id="ARBA00022490"/>
    </source>
</evidence>
<dbReference type="GO" id="GO:0005524">
    <property type="term" value="F:ATP binding"/>
    <property type="evidence" value="ECO:0007669"/>
    <property type="project" value="UniProtKB-UniRule"/>
</dbReference>
<keyword evidence="4 14" id="KW-0963">Cytoplasm</keyword>
<evidence type="ECO:0000256" key="5">
    <source>
        <dbReference type="ARBA" id="ARBA00022598"/>
    </source>
</evidence>
<dbReference type="GO" id="GO:0005737">
    <property type="term" value="C:cytoplasm"/>
    <property type="evidence" value="ECO:0007669"/>
    <property type="project" value="UniProtKB-SubCell"/>
</dbReference>
<dbReference type="GO" id="GO:0051301">
    <property type="term" value="P:cell division"/>
    <property type="evidence" value="ECO:0007669"/>
    <property type="project" value="UniProtKB-KW"/>
</dbReference>
<dbReference type="Gene3D" id="3.90.190.20">
    <property type="entry name" value="Mur ligase, C-terminal domain"/>
    <property type="match status" value="1"/>
</dbReference>
<dbReference type="Pfam" id="PF08245">
    <property type="entry name" value="Mur_ligase_M"/>
    <property type="match status" value="1"/>
</dbReference>
<accession>A0A2H3KZV2</accession>
<protein>
    <recommendedName>
        <fullName evidence="3 14">UDP-N-acetylmuramate--L-alanine ligase</fullName>
        <ecNumber evidence="3 14">6.3.2.8</ecNumber>
    </recommendedName>
    <alternativeName>
        <fullName evidence="14">UDP-N-acetylmuramoyl-L-alanine synthetase</fullName>
    </alternativeName>
</protein>
<keyword evidence="10 14" id="KW-0573">Peptidoglycan synthesis</keyword>
<dbReference type="UniPathway" id="UPA00219"/>
<reference evidence="18 19" key="1">
    <citation type="submission" date="2016-05" db="EMBL/GenBank/DDBJ databases">
        <authorList>
            <person name="Lavstsen T."/>
            <person name="Jespersen J.S."/>
        </authorList>
    </citation>
    <scope>NUCLEOTIDE SEQUENCE [LARGE SCALE GENOMIC DNA]</scope>
    <source>
        <strain evidence="18 19">B7-9</strain>
    </source>
</reference>
<dbReference type="SUPFAM" id="SSF51984">
    <property type="entry name" value="MurCD N-terminal domain"/>
    <property type="match status" value="1"/>
</dbReference>
<dbReference type="InterPro" id="IPR050061">
    <property type="entry name" value="MurCDEF_pg_biosynth"/>
</dbReference>
<dbReference type="InterPro" id="IPR005758">
    <property type="entry name" value="UDP-N-AcMur_Ala_ligase_MurC"/>
</dbReference>